<dbReference type="Proteomes" id="UP000198302">
    <property type="component" value="Unassembled WGS sequence"/>
</dbReference>
<reference evidence="1 3" key="1">
    <citation type="submission" date="2015-01" db="EMBL/GenBank/DDBJ databases">
        <title>Genome of Flavobacterium hibernum DSM 12611.</title>
        <authorList>
            <person name="Stropko S.J."/>
            <person name="Pipes S.E."/>
            <person name="Newman J.D."/>
        </authorList>
    </citation>
    <scope>NUCLEOTIDE SEQUENCE [LARGE SCALE GENOMIC DNA]</scope>
    <source>
        <strain evidence="1 3">DSM 12611</strain>
    </source>
</reference>
<evidence type="ECO:0000313" key="1">
    <source>
        <dbReference type="EMBL" id="KIO54545.1"/>
    </source>
</evidence>
<name>A0A0D0ENF8_9FLAO</name>
<evidence type="ECO:0000313" key="4">
    <source>
        <dbReference type="Proteomes" id="UP000198302"/>
    </source>
</evidence>
<protein>
    <submittedName>
        <fullName evidence="1">Uncharacterized protein</fullName>
    </submittedName>
</protein>
<comment type="caution">
    <text evidence="1">The sequence shown here is derived from an EMBL/GenBank/DDBJ whole genome shotgun (WGS) entry which is preliminary data.</text>
</comment>
<dbReference type="STRING" id="37752.IW18_00570"/>
<reference evidence="2 4" key="2">
    <citation type="submission" date="2016-11" db="EMBL/GenBank/DDBJ databases">
        <title>Whole genomes of Flavobacteriaceae.</title>
        <authorList>
            <person name="Stine C."/>
            <person name="Li C."/>
            <person name="Tadesse D."/>
        </authorList>
    </citation>
    <scope>NUCLEOTIDE SEQUENCE [LARGE SCALE GENOMIC DNA]</scope>
    <source>
        <strain evidence="2 4">ATCC 51468</strain>
    </source>
</reference>
<dbReference type="EMBL" id="MUGX01000029">
    <property type="protein sequence ID" value="OXA84608.1"/>
    <property type="molecule type" value="Genomic_DNA"/>
</dbReference>
<sequence>MAKNSILIIKKLREEIFSEKIISDYKVNQKDFTRKRKHPIAQIYLSNDSADLQSVPAKIGLFVL</sequence>
<dbReference type="Proteomes" id="UP000032061">
    <property type="component" value="Unassembled WGS sequence"/>
</dbReference>
<dbReference type="AlphaFoldDB" id="A0A0D0ENF8"/>
<evidence type="ECO:0000313" key="2">
    <source>
        <dbReference type="EMBL" id="OXA84608.1"/>
    </source>
</evidence>
<evidence type="ECO:0000313" key="3">
    <source>
        <dbReference type="Proteomes" id="UP000032061"/>
    </source>
</evidence>
<gene>
    <name evidence="2" type="ORF">B0A73_18470</name>
    <name evidence="1" type="ORF">IW18_00570</name>
</gene>
<organism evidence="1 3">
    <name type="scientific">Flavobacterium hibernum</name>
    <dbReference type="NCBI Taxonomy" id="37752"/>
    <lineage>
        <taxon>Bacteria</taxon>
        <taxon>Pseudomonadati</taxon>
        <taxon>Bacteroidota</taxon>
        <taxon>Flavobacteriia</taxon>
        <taxon>Flavobacteriales</taxon>
        <taxon>Flavobacteriaceae</taxon>
        <taxon>Flavobacterium</taxon>
    </lineage>
</organism>
<dbReference type="EMBL" id="JPRK01000002">
    <property type="protein sequence ID" value="KIO54545.1"/>
    <property type="molecule type" value="Genomic_DNA"/>
</dbReference>
<keyword evidence="4" id="KW-1185">Reference proteome</keyword>
<accession>A0A0D0ENF8</accession>
<proteinExistence type="predicted"/>